<accession>A0AAD5QUI4</accession>
<keyword evidence="3" id="KW-1185">Reference proteome</keyword>
<evidence type="ECO:0000313" key="2">
    <source>
        <dbReference type="EMBL" id="KAJ1362034.1"/>
    </source>
</evidence>
<dbReference type="AlphaFoldDB" id="A0AAD5QUI4"/>
<organism evidence="2 3">
    <name type="scientific">Parelaphostrongylus tenuis</name>
    <name type="common">Meningeal worm</name>
    <dbReference type="NCBI Taxonomy" id="148309"/>
    <lineage>
        <taxon>Eukaryota</taxon>
        <taxon>Metazoa</taxon>
        <taxon>Ecdysozoa</taxon>
        <taxon>Nematoda</taxon>
        <taxon>Chromadorea</taxon>
        <taxon>Rhabditida</taxon>
        <taxon>Rhabditina</taxon>
        <taxon>Rhabditomorpha</taxon>
        <taxon>Strongyloidea</taxon>
        <taxon>Metastrongylidae</taxon>
        <taxon>Parelaphostrongylus</taxon>
    </lineage>
</organism>
<evidence type="ECO:0000256" key="1">
    <source>
        <dbReference type="SAM" id="MobiDB-lite"/>
    </source>
</evidence>
<reference evidence="2" key="1">
    <citation type="submission" date="2021-06" db="EMBL/GenBank/DDBJ databases">
        <title>Parelaphostrongylus tenuis whole genome reference sequence.</title>
        <authorList>
            <person name="Garwood T.J."/>
            <person name="Larsen P.A."/>
            <person name="Fountain-Jones N.M."/>
            <person name="Garbe J.R."/>
            <person name="Macchietto M.G."/>
            <person name="Kania S.A."/>
            <person name="Gerhold R.W."/>
            <person name="Richards J.E."/>
            <person name="Wolf T.M."/>
        </authorList>
    </citation>
    <scope>NUCLEOTIDE SEQUENCE</scope>
    <source>
        <strain evidence="2">MNPRO001-30</strain>
        <tissue evidence="2">Meninges</tissue>
    </source>
</reference>
<sequence>MTDKAEENPEPQIGDETIQTSLGGHTYKTIKYAGAGTTRKRVGRIADNIVMDLTEGLLDEEDTFTLTIDNDATSDCRAEAATDYLLKMATSRDIIFSLKGQK</sequence>
<gene>
    <name evidence="2" type="ORF">KIN20_021445</name>
</gene>
<name>A0AAD5QUI4_PARTN</name>
<dbReference type="Proteomes" id="UP001196413">
    <property type="component" value="Unassembled WGS sequence"/>
</dbReference>
<protein>
    <submittedName>
        <fullName evidence="2">Uncharacterized protein</fullName>
    </submittedName>
</protein>
<proteinExistence type="predicted"/>
<comment type="caution">
    <text evidence="2">The sequence shown here is derived from an EMBL/GenBank/DDBJ whole genome shotgun (WGS) entry which is preliminary data.</text>
</comment>
<feature type="region of interest" description="Disordered" evidence="1">
    <location>
        <begin position="1"/>
        <end position="20"/>
    </location>
</feature>
<evidence type="ECO:0000313" key="3">
    <source>
        <dbReference type="Proteomes" id="UP001196413"/>
    </source>
</evidence>
<dbReference type="EMBL" id="JAHQIW010004348">
    <property type="protein sequence ID" value="KAJ1362034.1"/>
    <property type="molecule type" value="Genomic_DNA"/>
</dbReference>